<dbReference type="Proteomes" id="UP000193689">
    <property type="component" value="Unassembled WGS sequence"/>
</dbReference>
<reference evidence="10 11" key="1">
    <citation type="submission" date="2016-07" db="EMBL/GenBank/DDBJ databases">
        <title>Pervasive Adenine N6-methylation of Active Genes in Fungi.</title>
        <authorList>
            <consortium name="DOE Joint Genome Institute"/>
            <person name="Mondo S.J."/>
            <person name="Dannebaum R.O."/>
            <person name="Kuo R.C."/>
            <person name="Labutti K."/>
            <person name="Haridas S."/>
            <person name="Kuo A."/>
            <person name="Salamov A."/>
            <person name="Ahrendt S.R."/>
            <person name="Lipzen A."/>
            <person name="Sullivan W."/>
            <person name="Andreopoulos W.B."/>
            <person name="Clum A."/>
            <person name="Lindquist E."/>
            <person name="Daum C."/>
            <person name="Ramamoorthy G.K."/>
            <person name="Gryganskyi A."/>
            <person name="Culley D."/>
            <person name="Magnuson J.K."/>
            <person name="James T.Y."/>
            <person name="O'Malley M.A."/>
            <person name="Stajich J.E."/>
            <person name="Spatafora J.W."/>
            <person name="Visel A."/>
            <person name="Grigoriev I.V."/>
        </authorList>
    </citation>
    <scope>NUCLEOTIDE SEQUENCE [LARGE SCALE GENOMIC DNA]</scope>
    <source>
        <strain evidence="10 11">CBS 129021</strain>
    </source>
</reference>
<dbReference type="GO" id="GO:0016020">
    <property type="term" value="C:membrane"/>
    <property type="evidence" value="ECO:0007669"/>
    <property type="project" value="UniProtKB-SubCell"/>
</dbReference>
<evidence type="ECO:0000256" key="7">
    <source>
        <dbReference type="RuleBase" id="RU003346"/>
    </source>
</evidence>
<feature type="transmembrane region" description="Helical" evidence="8">
    <location>
        <begin position="178"/>
        <end position="198"/>
    </location>
</feature>
<dbReference type="PROSITE" id="PS50850">
    <property type="entry name" value="MFS"/>
    <property type="match status" value="1"/>
</dbReference>
<feature type="transmembrane region" description="Helical" evidence="8">
    <location>
        <begin position="408"/>
        <end position="431"/>
    </location>
</feature>
<feature type="transmembrane region" description="Helical" evidence="8">
    <location>
        <begin position="371"/>
        <end position="396"/>
    </location>
</feature>
<organism evidence="10 11">
    <name type="scientific">Pseudomassariella vexata</name>
    <dbReference type="NCBI Taxonomy" id="1141098"/>
    <lineage>
        <taxon>Eukaryota</taxon>
        <taxon>Fungi</taxon>
        <taxon>Dikarya</taxon>
        <taxon>Ascomycota</taxon>
        <taxon>Pezizomycotina</taxon>
        <taxon>Sordariomycetes</taxon>
        <taxon>Xylariomycetidae</taxon>
        <taxon>Amphisphaeriales</taxon>
        <taxon>Pseudomassariaceae</taxon>
        <taxon>Pseudomassariella</taxon>
    </lineage>
</organism>
<keyword evidence="4 8" id="KW-0812">Transmembrane</keyword>
<keyword evidence="6 8" id="KW-0472">Membrane</keyword>
<dbReference type="InterPro" id="IPR003663">
    <property type="entry name" value="Sugar/inositol_transpt"/>
</dbReference>
<protein>
    <submittedName>
        <fullName evidence="10">General substrate transporter</fullName>
    </submittedName>
</protein>
<dbReference type="GO" id="GO:0005351">
    <property type="term" value="F:carbohydrate:proton symporter activity"/>
    <property type="evidence" value="ECO:0007669"/>
    <property type="project" value="TreeGrafter"/>
</dbReference>
<dbReference type="PROSITE" id="PS00216">
    <property type="entry name" value="SUGAR_TRANSPORT_1"/>
    <property type="match status" value="1"/>
</dbReference>
<evidence type="ECO:0000313" key="11">
    <source>
        <dbReference type="Proteomes" id="UP000193689"/>
    </source>
</evidence>
<evidence type="ECO:0000256" key="1">
    <source>
        <dbReference type="ARBA" id="ARBA00004141"/>
    </source>
</evidence>
<feature type="transmembrane region" description="Helical" evidence="8">
    <location>
        <begin position="340"/>
        <end position="359"/>
    </location>
</feature>
<dbReference type="EMBL" id="MCFJ01000003">
    <property type="protein sequence ID" value="ORY68271.1"/>
    <property type="molecule type" value="Genomic_DNA"/>
</dbReference>
<proteinExistence type="inferred from homology"/>
<evidence type="ECO:0000256" key="2">
    <source>
        <dbReference type="ARBA" id="ARBA00010992"/>
    </source>
</evidence>
<dbReference type="Pfam" id="PF00083">
    <property type="entry name" value="Sugar_tr"/>
    <property type="match status" value="1"/>
</dbReference>
<dbReference type="InterPro" id="IPR005829">
    <property type="entry name" value="Sugar_transporter_CS"/>
</dbReference>
<dbReference type="RefSeq" id="XP_040718558.1">
    <property type="nucleotide sequence ID" value="XM_040862648.1"/>
</dbReference>
<dbReference type="OrthoDB" id="5399138at2759"/>
<feature type="transmembrane region" description="Helical" evidence="8">
    <location>
        <begin position="87"/>
        <end position="111"/>
    </location>
</feature>
<dbReference type="FunFam" id="1.20.1250.20:FF:000134">
    <property type="entry name" value="MFS sugar transporter protein"/>
    <property type="match status" value="1"/>
</dbReference>
<dbReference type="PANTHER" id="PTHR48022">
    <property type="entry name" value="PLASTIDIC GLUCOSE TRANSPORTER 4"/>
    <property type="match status" value="1"/>
</dbReference>
<dbReference type="InterPro" id="IPR020846">
    <property type="entry name" value="MFS_dom"/>
</dbReference>
<dbReference type="InterPro" id="IPR036259">
    <property type="entry name" value="MFS_trans_sf"/>
</dbReference>
<dbReference type="PROSITE" id="PS00217">
    <property type="entry name" value="SUGAR_TRANSPORT_2"/>
    <property type="match status" value="1"/>
</dbReference>
<dbReference type="NCBIfam" id="TIGR00879">
    <property type="entry name" value="SP"/>
    <property type="match status" value="1"/>
</dbReference>
<keyword evidence="11" id="KW-1185">Reference proteome</keyword>
<dbReference type="SUPFAM" id="SSF103473">
    <property type="entry name" value="MFS general substrate transporter"/>
    <property type="match status" value="1"/>
</dbReference>
<dbReference type="InterPro" id="IPR050360">
    <property type="entry name" value="MFS_Sugar_Transporters"/>
</dbReference>
<keyword evidence="5 8" id="KW-1133">Transmembrane helix</keyword>
<evidence type="ECO:0000256" key="3">
    <source>
        <dbReference type="ARBA" id="ARBA00022448"/>
    </source>
</evidence>
<evidence type="ECO:0000256" key="8">
    <source>
        <dbReference type="SAM" id="Phobius"/>
    </source>
</evidence>
<feature type="transmembrane region" description="Helical" evidence="8">
    <location>
        <begin position="54"/>
        <end position="75"/>
    </location>
</feature>
<evidence type="ECO:0000259" key="9">
    <source>
        <dbReference type="PROSITE" id="PS50850"/>
    </source>
</evidence>
<dbReference type="InterPro" id="IPR005828">
    <property type="entry name" value="MFS_sugar_transport-like"/>
</dbReference>
<evidence type="ECO:0000256" key="5">
    <source>
        <dbReference type="ARBA" id="ARBA00022989"/>
    </source>
</evidence>
<evidence type="ECO:0000256" key="6">
    <source>
        <dbReference type="ARBA" id="ARBA00023136"/>
    </source>
</evidence>
<feature type="domain" description="Major facilitator superfamily (MFS) profile" evidence="9">
    <location>
        <begin position="18"/>
        <end position="461"/>
    </location>
</feature>
<keyword evidence="3 7" id="KW-0813">Transport</keyword>
<dbReference type="InParanoid" id="A0A1Y2E9M5"/>
<comment type="caution">
    <text evidence="10">The sequence shown here is derived from an EMBL/GenBank/DDBJ whole genome shotgun (WGS) entry which is preliminary data.</text>
</comment>
<evidence type="ECO:0000313" key="10">
    <source>
        <dbReference type="EMBL" id="ORY68271.1"/>
    </source>
</evidence>
<accession>A0A1Y2E9M5</accession>
<dbReference type="GeneID" id="63778860"/>
<feature type="transmembrane region" description="Helical" evidence="8">
    <location>
        <begin position="307"/>
        <end position="328"/>
    </location>
</feature>
<dbReference type="Gene3D" id="1.20.1250.20">
    <property type="entry name" value="MFS general substrate transporter like domains"/>
    <property type="match status" value="1"/>
</dbReference>
<gene>
    <name evidence="10" type="ORF">BCR38DRAFT_463824</name>
</gene>
<name>A0A1Y2E9M5_9PEZI</name>
<evidence type="ECO:0000256" key="4">
    <source>
        <dbReference type="ARBA" id="ARBA00022692"/>
    </source>
</evidence>
<comment type="subcellular location">
    <subcellularLocation>
        <location evidence="1">Membrane</location>
        <topology evidence="1">Multi-pass membrane protein</topology>
    </subcellularLocation>
</comment>
<feature type="transmembrane region" description="Helical" evidence="8">
    <location>
        <begin position="272"/>
        <end position="295"/>
    </location>
</feature>
<dbReference type="PANTHER" id="PTHR48022:SF2">
    <property type="entry name" value="PLASTIDIC GLUCOSE TRANSPORTER 4"/>
    <property type="match status" value="1"/>
</dbReference>
<dbReference type="PRINTS" id="PR00171">
    <property type="entry name" value="SUGRTRNSPORT"/>
</dbReference>
<feature type="transmembrane region" description="Helical" evidence="8">
    <location>
        <begin position="20"/>
        <end position="42"/>
    </location>
</feature>
<sequence length="498" mass="53174">MGKLPSASRFHPAKYTVSSFLASFGGLLLGIDTSIIGPVTVMDSFTGQFGHPSAAVHGIIVSSILLCAAAGSCFAGRPADALGRPRAMALGATLFTLGVALQAGAVNLVMFSLGRVVEGFGEGLYFSPQTVYICEIAPPRVRGALTTLPQFMTCAGLVVGYFLSYGTVNIPGSLSWRLPFIILAALSVAHVSASLLLLPESPRWLALRGRHAKAAKTWETLQVKPEDRGIEENAPTAADAGVVRELPEQEKSEAKHAGLRDLWAPDVRKQTFLAIFFMGSLQLCGIDAVLYYAPLLFQQAGLQSSQASFLASGVSAIVIVLASIPASLYADKWGRRTSTLIGGVILTGTMILMGALYAGGAVHPTYGAGRWVVIVCIYIYCVNFATTWAISVKVWAPEIQPQHTRSMGMSLAAGSNWICNWFVTFVCPILLDKSASAAYFLFGACAGVATIVCFFFMIETNGKSLDEIEQAVHKRKTAHSGRLGNFFSPCRRQEMKAG</sequence>
<dbReference type="AlphaFoldDB" id="A0A1Y2E9M5"/>
<comment type="similarity">
    <text evidence="2 7">Belongs to the major facilitator superfamily. Sugar transporter (TC 2.A.1.1) family.</text>
</comment>
<feature type="transmembrane region" description="Helical" evidence="8">
    <location>
        <begin position="437"/>
        <end position="458"/>
    </location>
</feature>